<dbReference type="EMBL" id="METM01000008">
    <property type="protein sequence ID" value="OGB90430.1"/>
    <property type="molecule type" value="Genomic_DNA"/>
</dbReference>
<dbReference type="InterPro" id="IPR001130">
    <property type="entry name" value="TatD-like"/>
</dbReference>
<dbReference type="PROSITE" id="PS01091">
    <property type="entry name" value="TATD_3"/>
    <property type="match status" value="1"/>
</dbReference>
<protein>
    <recommendedName>
        <fullName evidence="6">Hydrolase TatD</fullName>
    </recommendedName>
</protein>
<evidence type="ECO:0000313" key="5">
    <source>
        <dbReference type="Proteomes" id="UP000178724"/>
    </source>
</evidence>
<dbReference type="NCBIfam" id="TIGR00010">
    <property type="entry name" value="YchF/TatD family DNA exonuclease"/>
    <property type="match status" value="1"/>
</dbReference>
<sequence length="260" mass="29256">MYIDTHAHLTFPEFELDLPAVIERAKAARLEAIINIALDDEAVKKSLKLSTDYPGYIFTGAGLHPHEASEWNDSTYEKFSALAKEHKLVAIGETGLDYHYKLSPPDQQKKVFRYFLQIAQELDLPAVIHSREAARDTINIIREENKGKLKGVLHCFAGDMELGRAALEMGLYISFTGNITYPKAIEIRNAAKEIPLERIMIETDCPFLAPQQFRGQRNEPSFVVKVAAKIAELKGLSGETVAIATAENARRLFFPREARR</sequence>
<evidence type="ECO:0000313" key="4">
    <source>
        <dbReference type="EMBL" id="OGB90430.1"/>
    </source>
</evidence>
<evidence type="ECO:0008006" key="6">
    <source>
        <dbReference type="Google" id="ProtNLM"/>
    </source>
</evidence>
<feature type="binding site" evidence="3">
    <location>
        <position position="8"/>
    </location>
    <ligand>
        <name>a divalent metal cation</name>
        <dbReference type="ChEBI" id="CHEBI:60240"/>
        <label>1</label>
    </ligand>
</feature>
<dbReference type="GO" id="GO:0046872">
    <property type="term" value="F:metal ion binding"/>
    <property type="evidence" value="ECO:0007669"/>
    <property type="project" value="UniProtKB-KW"/>
</dbReference>
<dbReference type="CDD" id="cd01310">
    <property type="entry name" value="TatD_DNAse"/>
    <property type="match status" value="1"/>
</dbReference>
<dbReference type="GO" id="GO:0016788">
    <property type="term" value="F:hydrolase activity, acting on ester bonds"/>
    <property type="evidence" value="ECO:0007669"/>
    <property type="project" value="InterPro"/>
</dbReference>
<dbReference type="SUPFAM" id="SSF51556">
    <property type="entry name" value="Metallo-dependent hydrolases"/>
    <property type="match status" value="1"/>
</dbReference>
<evidence type="ECO:0000256" key="1">
    <source>
        <dbReference type="ARBA" id="ARBA00022723"/>
    </source>
</evidence>
<proteinExistence type="predicted"/>
<keyword evidence="2" id="KW-0378">Hydrolase</keyword>
<dbReference type="InterPro" id="IPR015991">
    <property type="entry name" value="TatD/YcfH-like"/>
</dbReference>
<evidence type="ECO:0000256" key="2">
    <source>
        <dbReference type="ARBA" id="ARBA00022801"/>
    </source>
</evidence>
<dbReference type="PIRSF" id="PIRSF005902">
    <property type="entry name" value="DNase_TatD"/>
    <property type="match status" value="1"/>
</dbReference>
<organism evidence="4 5">
    <name type="scientific">candidate division WOR-1 bacterium RIFCSPHIGHO2_01_FULL_53_15</name>
    <dbReference type="NCBI Taxonomy" id="1802564"/>
    <lineage>
        <taxon>Bacteria</taxon>
        <taxon>Bacillati</taxon>
        <taxon>Saganbacteria</taxon>
    </lineage>
</organism>
<reference evidence="4 5" key="1">
    <citation type="journal article" date="2016" name="Nat. Commun.">
        <title>Thousands of microbial genomes shed light on interconnected biogeochemical processes in an aquifer system.</title>
        <authorList>
            <person name="Anantharaman K."/>
            <person name="Brown C.T."/>
            <person name="Hug L.A."/>
            <person name="Sharon I."/>
            <person name="Castelle C.J."/>
            <person name="Probst A.J."/>
            <person name="Thomas B.C."/>
            <person name="Singh A."/>
            <person name="Wilkins M.J."/>
            <person name="Karaoz U."/>
            <person name="Brodie E.L."/>
            <person name="Williams K.H."/>
            <person name="Hubbard S.S."/>
            <person name="Banfield J.F."/>
        </authorList>
    </citation>
    <scope>NUCLEOTIDE SEQUENCE [LARGE SCALE GENOMIC DNA]</scope>
</reference>
<name>A0A1F4Q3G9_UNCSA</name>
<dbReference type="GO" id="GO:0004536">
    <property type="term" value="F:DNA nuclease activity"/>
    <property type="evidence" value="ECO:0007669"/>
    <property type="project" value="InterPro"/>
</dbReference>
<accession>A0A1F4Q3G9</accession>
<dbReference type="FunFam" id="3.20.20.140:FF:000005">
    <property type="entry name" value="TatD family hydrolase"/>
    <property type="match status" value="1"/>
</dbReference>
<comment type="caution">
    <text evidence="4">The sequence shown here is derived from an EMBL/GenBank/DDBJ whole genome shotgun (WGS) entry which is preliminary data.</text>
</comment>
<feature type="binding site" evidence="3">
    <location>
        <position position="204"/>
    </location>
    <ligand>
        <name>a divalent metal cation</name>
        <dbReference type="ChEBI" id="CHEBI:60240"/>
        <label>1</label>
    </ligand>
</feature>
<dbReference type="Proteomes" id="UP000178724">
    <property type="component" value="Unassembled WGS sequence"/>
</dbReference>
<feature type="binding site" evidence="3">
    <location>
        <position position="6"/>
    </location>
    <ligand>
        <name>a divalent metal cation</name>
        <dbReference type="ChEBI" id="CHEBI:60240"/>
        <label>1</label>
    </ligand>
</feature>
<feature type="binding site" evidence="3">
    <location>
        <position position="129"/>
    </location>
    <ligand>
        <name>a divalent metal cation</name>
        <dbReference type="ChEBI" id="CHEBI:60240"/>
        <label>2</label>
    </ligand>
</feature>
<dbReference type="GO" id="GO:0005829">
    <property type="term" value="C:cytosol"/>
    <property type="evidence" value="ECO:0007669"/>
    <property type="project" value="TreeGrafter"/>
</dbReference>
<dbReference type="Pfam" id="PF01026">
    <property type="entry name" value="TatD_DNase"/>
    <property type="match status" value="1"/>
</dbReference>
<keyword evidence="1 3" id="KW-0479">Metal-binding</keyword>
<dbReference type="InterPro" id="IPR032466">
    <property type="entry name" value="Metal_Hydrolase"/>
</dbReference>
<feature type="binding site" evidence="3">
    <location>
        <position position="93"/>
    </location>
    <ligand>
        <name>a divalent metal cation</name>
        <dbReference type="ChEBI" id="CHEBI:60240"/>
        <label>1</label>
    </ligand>
</feature>
<dbReference type="PANTHER" id="PTHR46124:SF2">
    <property type="entry name" value="D-AMINOACYL-TRNA DEACYLASE"/>
    <property type="match status" value="1"/>
</dbReference>
<dbReference type="PANTHER" id="PTHR46124">
    <property type="entry name" value="D-AMINOACYL-TRNA DEACYLASE"/>
    <property type="match status" value="1"/>
</dbReference>
<evidence type="ECO:0000256" key="3">
    <source>
        <dbReference type="PIRSR" id="PIRSR005902-1"/>
    </source>
</evidence>
<feature type="binding site" evidence="3">
    <location>
        <position position="154"/>
    </location>
    <ligand>
        <name>a divalent metal cation</name>
        <dbReference type="ChEBI" id="CHEBI:60240"/>
        <label>2</label>
    </ligand>
</feature>
<gene>
    <name evidence="4" type="ORF">A2625_00570</name>
</gene>
<dbReference type="Gene3D" id="3.20.20.140">
    <property type="entry name" value="Metal-dependent hydrolases"/>
    <property type="match status" value="1"/>
</dbReference>
<dbReference type="AlphaFoldDB" id="A0A1F4Q3G9"/>
<dbReference type="InterPro" id="IPR018228">
    <property type="entry name" value="DNase_TatD-rel_CS"/>
</dbReference>